<feature type="chain" id="PRO_5021246293" evidence="3">
    <location>
        <begin position="27"/>
        <end position="204"/>
    </location>
</feature>
<evidence type="ECO:0000313" key="6">
    <source>
        <dbReference type="Proteomes" id="UP000319212"/>
    </source>
</evidence>
<proteinExistence type="predicted"/>
<organism evidence="5 6">
    <name type="scientific">Variovorax guangxiensis</name>
    <dbReference type="NCBI Taxonomy" id="1775474"/>
    <lineage>
        <taxon>Bacteria</taxon>
        <taxon>Pseudomonadati</taxon>
        <taxon>Pseudomonadota</taxon>
        <taxon>Betaproteobacteria</taxon>
        <taxon>Burkholderiales</taxon>
        <taxon>Comamonadaceae</taxon>
        <taxon>Variovorax</taxon>
    </lineage>
</organism>
<comment type="caution">
    <text evidence="5">The sequence shown here is derived from an EMBL/GenBank/DDBJ whole genome shotgun (WGS) entry which is preliminary data.</text>
</comment>
<gene>
    <name evidence="5" type="ORF">EAH82_01650</name>
</gene>
<comment type="subcellular location">
    <subcellularLocation>
        <location evidence="1">Cell outer membrane</location>
    </subcellularLocation>
</comment>
<dbReference type="Proteomes" id="UP000319212">
    <property type="component" value="Unassembled WGS sequence"/>
</dbReference>
<evidence type="ECO:0000313" key="5">
    <source>
        <dbReference type="EMBL" id="TPG30230.1"/>
    </source>
</evidence>
<feature type="signal peptide" evidence="3">
    <location>
        <begin position="1"/>
        <end position="26"/>
    </location>
</feature>
<protein>
    <submittedName>
        <fullName evidence="5">Porin family protein</fullName>
    </submittedName>
</protein>
<reference evidence="5 6" key="1">
    <citation type="journal article" date="2019" name="Environ. Microbiol.">
        <title>Species interactions and distinct microbial communities in high Arctic permafrost affected cryosols are associated with the CH4 and CO2 gas fluxes.</title>
        <authorList>
            <person name="Altshuler I."/>
            <person name="Hamel J."/>
            <person name="Turney S."/>
            <person name="Magnuson E."/>
            <person name="Levesque R."/>
            <person name="Greer C."/>
            <person name="Whyte L.G."/>
        </authorList>
    </citation>
    <scope>NUCLEOTIDE SEQUENCE [LARGE SCALE GENOMIC DNA]</scope>
    <source>
        <strain evidence="5 6">S06.C</strain>
    </source>
</reference>
<dbReference type="SUPFAM" id="SSF56925">
    <property type="entry name" value="OMPA-like"/>
    <property type="match status" value="1"/>
</dbReference>
<accession>A0A502E1F2</accession>
<sequence length="204" mass="21192">MKTPFLAPLATTVSVLLGTLSPGVFAAEPSPGADNRLYLGASMGGSSFSLDSGATSSFDRKDGARRGTAYRLYGGYRLTDTWGVEGGYARLGRIGQWTSVRGAPALQSASGQAFYAAATARMPLGDAFALNGRLGLARGKVSGNDLDPPPNRRLSGTATGVMAGFGAEYSVSRNISLTADFDYFGKLSKQVKGGMLTVGLRANF</sequence>
<evidence type="ECO:0000256" key="3">
    <source>
        <dbReference type="SAM" id="SignalP"/>
    </source>
</evidence>
<dbReference type="GO" id="GO:0009279">
    <property type="term" value="C:cell outer membrane"/>
    <property type="evidence" value="ECO:0007669"/>
    <property type="project" value="UniProtKB-SubCell"/>
</dbReference>
<dbReference type="OrthoDB" id="5360144at2"/>
<dbReference type="Gene3D" id="2.40.160.20">
    <property type="match status" value="1"/>
</dbReference>
<dbReference type="AlphaFoldDB" id="A0A502E1F2"/>
<keyword evidence="2 3" id="KW-0732">Signal</keyword>
<dbReference type="Pfam" id="PF13505">
    <property type="entry name" value="OMP_b-brl"/>
    <property type="match status" value="1"/>
</dbReference>
<dbReference type="InterPro" id="IPR011250">
    <property type="entry name" value="OMP/PagP_B-barrel"/>
</dbReference>
<feature type="domain" description="Outer membrane protein beta-barrel" evidence="4">
    <location>
        <begin position="23"/>
        <end position="204"/>
    </location>
</feature>
<dbReference type="InterPro" id="IPR027385">
    <property type="entry name" value="Beta-barrel_OMP"/>
</dbReference>
<name>A0A502E1F2_9BURK</name>
<evidence type="ECO:0000256" key="1">
    <source>
        <dbReference type="ARBA" id="ARBA00004442"/>
    </source>
</evidence>
<dbReference type="EMBL" id="RCZI01000001">
    <property type="protein sequence ID" value="TPG30230.1"/>
    <property type="molecule type" value="Genomic_DNA"/>
</dbReference>
<evidence type="ECO:0000259" key="4">
    <source>
        <dbReference type="Pfam" id="PF13505"/>
    </source>
</evidence>
<evidence type="ECO:0000256" key="2">
    <source>
        <dbReference type="ARBA" id="ARBA00022729"/>
    </source>
</evidence>
<dbReference type="RefSeq" id="WP_140838116.1">
    <property type="nucleotide sequence ID" value="NZ_RCZI01000001.1"/>
</dbReference>